<evidence type="ECO:0000313" key="7">
    <source>
        <dbReference type="EMBL" id="CAG9822026.1"/>
    </source>
</evidence>
<dbReference type="InterPro" id="IPR018499">
    <property type="entry name" value="Tetraspanin/Peripherin"/>
</dbReference>
<dbReference type="EMBL" id="OU896711">
    <property type="protein sequence ID" value="CAG9822026.1"/>
    <property type="molecule type" value="Genomic_DNA"/>
</dbReference>
<evidence type="ECO:0000256" key="2">
    <source>
        <dbReference type="ARBA" id="ARBA00022692"/>
    </source>
</evidence>
<dbReference type="GO" id="GO:0016020">
    <property type="term" value="C:membrane"/>
    <property type="evidence" value="ECO:0007669"/>
    <property type="project" value="UniProtKB-SubCell"/>
</dbReference>
<dbReference type="Proteomes" id="UP001153737">
    <property type="component" value="Chromosome 5"/>
</dbReference>
<evidence type="ECO:0000256" key="5">
    <source>
        <dbReference type="SAM" id="Phobius"/>
    </source>
</evidence>
<evidence type="ECO:0000313" key="8">
    <source>
        <dbReference type="Proteomes" id="UP001153737"/>
    </source>
</evidence>
<keyword evidence="2 5" id="KW-0812">Transmembrane</keyword>
<accession>A0A9N9SJ22</accession>
<dbReference type="Pfam" id="PF00335">
    <property type="entry name" value="Tetraspanin"/>
    <property type="match status" value="1"/>
</dbReference>
<dbReference type="PRINTS" id="PR00259">
    <property type="entry name" value="TMFOUR"/>
</dbReference>
<name>A0A9N9SJ22_PHACE</name>
<keyword evidence="4 5" id="KW-0472">Membrane</keyword>
<sequence length="158" mass="18001">MMGIINDFGNLLRKRYMRMKFAPNENVLRVALLVFSICFGILSISLTALGVAYTHELKWPKPYIGLDFMELPTWVIILGVVSLVLSFVGCFCAKCYNRTIYFLFGVFLCLVLCLEMTIAIVAFQNKSESKRLKTQTLMEAHKINGTVLFKAIEEHVSF</sequence>
<reference evidence="7" key="1">
    <citation type="submission" date="2022-01" db="EMBL/GenBank/DDBJ databases">
        <authorList>
            <person name="King R."/>
        </authorList>
    </citation>
    <scope>NUCLEOTIDE SEQUENCE</scope>
</reference>
<gene>
    <name evidence="6" type="ORF">PHAECO_LOCUS9423</name>
    <name evidence="7" type="ORF">PHAECO_LOCUS9567</name>
</gene>
<keyword evidence="3 5" id="KW-1133">Transmembrane helix</keyword>
<dbReference type="EMBL" id="OU896711">
    <property type="protein sequence ID" value="CAG9822019.1"/>
    <property type="molecule type" value="Genomic_DNA"/>
</dbReference>
<evidence type="ECO:0008006" key="9">
    <source>
        <dbReference type="Google" id="ProtNLM"/>
    </source>
</evidence>
<evidence type="ECO:0000256" key="3">
    <source>
        <dbReference type="ARBA" id="ARBA00022989"/>
    </source>
</evidence>
<dbReference type="OrthoDB" id="6239677at2759"/>
<comment type="subcellular location">
    <subcellularLocation>
        <location evidence="1">Membrane</location>
        <topology evidence="1">Multi-pass membrane protein</topology>
    </subcellularLocation>
</comment>
<evidence type="ECO:0000256" key="1">
    <source>
        <dbReference type="ARBA" id="ARBA00004141"/>
    </source>
</evidence>
<organism evidence="7 8">
    <name type="scientific">Phaedon cochleariae</name>
    <name type="common">Mustard beetle</name>
    <dbReference type="NCBI Taxonomy" id="80249"/>
    <lineage>
        <taxon>Eukaryota</taxon>
        <taxon>Metazoa</taxon>
        <taxon>Ecdysozoa</taxon>
        <taxon>Arthropoda</taxon>
        <taxon>Hexapoda</taxon>
        <taxon>Insecta</taxon>
        <taxon>Pterygota</taxon>
        <taxon>Neoptera</taxon>
        <taxon>Endopterygota</taxon>
        <taxon>Coleoptera</taxon>
        <taxon>Polyphaga</taxon>
        <taxon>Cucujiformia</taxon>
        <taxon>Chrysomeloidea</taxon>
        <taxon>Chrysomelidae</taxon>
        <taxon>Chrysomelinae</taxon>
        <taxon>Chrysomelini</taxon>
        <taxon>Phaedon</taxon>
    </lineage>
</organism>
<dbReference type="AlphaFoldDB" id="A0A9N9SJ22"/>
<reference evidence="7" key="2">
    <citation type="submission" date="2022-10" db="EMBL/GenBank/DDBJ databases">
        <authorList>
            <consortium name="ENA_rothamsted_submissions"/>
            <consortium name="culmorum"/>
            <person name="King R."/>
        </authorList>
    </citation>
    <scope>NUCLEOTIDE SEQUENCE</scope>
</reference>
<evidence type="ECO:0000256" key="4">
    <source>
        <dbReference type="ARBA" id="ARBA00023136"/>
    </source>
</evidence>
<feature type="transmembrane region" description="Helical" evidence="5">
    <location>
        <begin position="100"/>
        <end position="123"/>
    </location>
</feature>
<keyword evidence="8" id="KW-1185">Reference proteome</keyword>
<protein>
    <recommendedName>
        <fullName evidence="9">Tetraspanin</fullName>
    </recommendedName>
</protein>
<feature type="transmembrane region" description="Helical" evidence="5">
    <location>
        <begin position="27"/>
        <end position="53"/>
    </location>
</feature>
<proteinExistence type="predicted"/>
<evidence type="ECO:0000313" key="6">
    <source>
        <dbReference type="EMBL" id="CAG9822019.1"/>
    </source>
</evidence>
<feature type="transmembrane region" description="Helical" evidence="5">
    <location>
        <begin position="73"/>
        <end position="93"/>
    </location>
</feature>